<dbReference type="EMBL" id="SNTZ01000003">
    <property type="protein sequence ID" value="THV59800.1"/>
    <property type="molecule type" value="Genomic_DNA"/>
</dbReference>
<dbReference type="AlphaFoldDB" id="A0A4S8RNU3"/>
<dbReference type="InterPro" id="IPR024079">
    <property type="entry name" value="MetalloPept_cat_dom_sf"/>
</dbReference>
<dbReference type="OrthoDB" id="785995at2"/>
<comment type="caution">
    <text evidence="1">The sequence shown here is derived from an EMBL/GenBank/DDBJ whole genome shotgun (WGS) entry which is preliminary data.</text>
</comment>
<protein>
    <submittedName>
        <fullName evidence="1">Peptidase</fullName>
    </submittedName>
</protein>
<sequence>MSKKELESFQKEGFIGEYVRVFNSIDIKTGEASKVYEIGKDVYINEEDMFGHSKKDKTSTKSSVNGTNDLFSQYRTTNLVTVNNGVRTIEIKAINFFYFQNMNNVAEGLIQAVNNYNSLNLTVRFELNFYTITTLQESWPLYTPGINVVIHNGSGSSLPGGSAVFPNSGSPGGQVRINSGTNNESINVNEHVITHEIGHCLGMRHTDFFNRSISCISGGNEGNAGVGAIHIPGTPAQVNVDMDSVFLSCFNLFTDGEFSNADIVALQALY</sequence>
<evidence type="ECO:0000313" key="1">
    <source>
        <dbReference type="EMBL" id="THV59800.1"/>
    </source>
</evidence>
<dbReference type="GO" id="GO:0008237">
    <property type="term" value="F:metallopeptidase activity"/>
    <property type="evidence" value="ECO:0007669"/>
    <property type="project" value="InterPro"/>
</dbReference>
<dbReference type="InterPro" id="IPR024653">
    <property type="entry name" value="Peptidase_M10/M27/M57"/>
</dbReference>
<evidence type="ECO:0000313" key="2">
    <source>
        <dbReference type="Proteomes" id="UP000310406"/>
    </source>
</evidence>
<reference evidence="1 2" key="1">
    <citation type="submission" date="2019-03" db="EMBL/GenBank/DDBJ databases">
        <title>Muricauda SCR12 sp.nov, a marine bacterium isolated from Pacific Ocean:the Okinawa trough.</title>
        <authorList>
            <person name="Liu L."/>
        </authorList>
    </citation>
    <scope>NUCLEOTIDE SEQUENCE [LARGE SCALE GENOMIC DNA]</scope>
    <source>
        <strain evidence="1 2">SCR12</strain>
    </source>
</reference>
<keyword evidence="2" id="KW-1185">Reference proteome</keyword>
<accession>A0A4S8RNU3</accession>
<organism evidence="1 2">
    <name type="scientific">Flagellimonas alvinocaridis</name>
    <dbReference type="NCBI Taxonomy" id="2530200"/>
    <lineage>
        <taxon>Bacteria</taxon>
        <taxon>Pseudomonadati</taxon>
        <taxon>Bacteroidota</taxon>
        <taxon>Flavobacteriia</taxon>
        <taxon>Flavobacteriales</taxon>
        <taxon>Flavobacteriaceae</taxon>
        <taxon>Flagellimonas</taxon>
    </lineage>
</organism>
<dbReference type="Gene3D" id="3.40.390.10">
    <property type="entry name" value="Collagenase (Catalytic Domain)"/>
    <property type="match status" value="1"/>
</dbReference>
<dbReference type="SUPFAM" id="SSF55486">
    <property type="entry name" value="Metalloproteases ('zincins'), catalytic domain"/>
    <property type="match status" value="1"/>
</dbReference>
<proteinExistence type="predicted"/>
<gene>
    <name evidence="1" type="ORF">EZV76_08880</name>
</gene>
<name>A0A4S8RNU3_9FLAO</name>
<dbReference type="Pfam" id="PF12388">
    <property type="entry name" value="Peptidase_M57"/>
    <property type="match status" value="1"/>
</dbReference>
<dbReference type="Proteomes" id="UP000310406">
    <property type="component" value="Unassembled WGS sequence"/>
</dbReference>